<feature type="non-terminal residue" evidence="1">
    <location>
        <position position="80"/>
    </location>
</feature>
<evidence type="ECO:0000313" key="1">
    <source>
        <dbReference type="EMBL" id="GKT28005.1"/>
    </source>
</evidence>
<proteinExistence type="predicted"/>
<reference evidence="1" key="1">
    <citation type="submission" date="2022-03" db="EMBL/GenBank/DDBJ databases">
        <title>Draft genome sequence of Aduncisulcus paluster, a free-living microaerophilic Fornicata.</title>
        <authorList>
            <person name="Yuyama I."/>
            <person name="Kume K."/>
            <person name="Tamura T."/>
            <person name="Inagaki Y."/>
            <person name="Hashimoto T."/>
        </authorList>
    </citation>
    <scope>NUCLEOTIDE SEQUENCE</scope>
    <source>
        <strain evidence="1">NY0171</strain>
    </source>
</reference>
<name>A0ABQ5K9J3_9EUKA</name>
<keyword evidence="2" id="KW-1185">Reference proteome</keyword>
<accession>A0ABQ5K9J3</accession>
<organism evidence="1 2">
    <name type="scientific">Aduncisulcus paluster</name>
    <dbReference type="NCBI Taxonomy" id="2918883"/>
    <lineage>
        <taxon>Eukaryota</taxon>
        <taxon>Metamonada</taxon>
        <taxon>Carpediemonas-like organisms</taxon>
        <taxon>Aduncisulcus</taxon>
    </lineage>
</organism>
<comment type="caution">
    <text evidence="1">The sequence shown here is derived from an EMBL/GenBank/DDBJ whole genome shotgun (WGS) entry which is preliminary data.</text>
</comment>
<gene>
    <name evidence="1" type="ORF">ADUPG1_004830</name>
</gene>
<sequence>MRCITIKRVFTFRIEEGQGLIGLQNSLDFINLLLMFSRKIKSNIVLQDVIQIIRQTIKVRDMASQKAHHTQKPLKLPLVH</sequence>
<evidence type="ECO:0000313" key="2">
    <source>
        <dbReference type="Proteomes" id="UP001057375"/>
    </source>
</evidence>
<dbReference type="EMBL" id="BQXS01007537">
    <property type="protein sequence ID" value="GKT28005.1"/>
    <property type="molecule type" value="Genomic_DNA"/>
</dbReference>
<protein>
    <submittedName>
        <fullName evidence="1">Uncharacterized protein</fullName>
    </submittedName>
</protein>
<dbReference type="Proteomes" id="UP001057375">
    <property type="component" value="Unassembled WGS sequence"/>
</dbReference>